<dbReference type="PROSITE" id="PS51257">
    <property type="entry name" value="PROKAR_LIPOPROTEIN"/>
    <property type="match status" value="1"/>
</dbReference>
<sequence>MIYRMMIPIMAIILLAGCLPQSNSVEVLSAAESDYELFLYTKSSEKEHADDYLNALLDWKTSRNNVENIQFTQSTTKSDEIGVSEDLLPTLVIKREGRVVESISGKNSSDKILTQLENTLSF</sequence>
<gene>
    <name evidence="2" type="ORF">E4663_08770</name>
</gene>
<accession>A0A4Z0H3S9</accession>
<evidence type="ECO:0008006" key="4">
    <source>
        <dbReference type="Google" id="ProtNLM"/>
    </source>
</evidence>
<proteinExistence type="predicted"/>
<comment type="caution">
    <text evidence="2">The sequence shown here is derived from an EMBL/GenBank/DDBJ whole genome shotgun (WGS) entry which is preliminary data.</text>
</comment>
<feature type="signal peptide" evidence="1">
    <location>
        <begin position="1"/>
        <end position="24"/>
    </location>
</feature>
<feature type="chain" id="PRO_5038378454" description="Small peptidoglycan-associated lipoprotein" evidence="1">
    <location>
        <begin position="25"/>
        <end position="122"/>
    </location>
</feature>
<dbReference type="Proteomes" id="UP000297982">
    <property type="component" value="Unassembled WGS sequence"/>
</dbReference>
<reference evidence="2 3" key="1">
    <citation type="journal article" date="2003" name="Int. J. Syst. Evol. Microbiol.">
        <title>Halobacillus salinus sp. nov., isolated from a salt lake on the coast of the East Sea in Korea.</title>
        <authorList>
            <person name="Yoon J.H."/>
            <person name="Kang K.H."/>
            <person name="Park Y.H."/>
        </authorList>
    </citation>
    <scope>NUCLEOTIDE SEQUENCE [LARGE SCALE GENOMIC DNA]</scope>
    <source>
        <strain evidence="2 3">HSL-3</strain>
    </source>
</reference>
<organism evidence="2 3">
    <name type="scientific">Halobacillus salinus</name>
    <dbReference type="NCBI Taxonomy" id="192814"/>
    <lineage>
        <taxon>Bacteria</taxon>
        <taxon>Bacillati</taxon>
        <taxon>Bacillota</taxon>
        <taxon>Bacilli</taxon>
        <taxon>Bacillales</taxon>
        <taxon>Bacillaceae</taxon>
        <taxon>Halobacillus</taxon>
    </lineage>
</organism>
<evidence type="ECO:0000313" key="3">
    <source>
        <dbReference type="Proteomes" id="UP000297982"/>
    </source>
</evidence>
<evidence type="ECO:0000313" key="2">
    <source>
        <dbReference type="EMBL" id="TGB05072.1"/>
    </source>
</evidence>
<dbReference type="OrthoDB" id="2967021at2"/>
<dbReference type="EMBL" id="SRJC01000001">
    <property type="protein sequence ID" value="TGB05072.1"/>
    <property type="molecule type" value="Genomic_DNA"/>
</dbReference>
<dbReference type="AlphaFoldDB" id="A0A4Z0H3S9"/>
<dbReference type="STRING" id="192814.GCA_900166575_02093"/>
<keyword evidence="1" id="KW-0732">Signal</keyword>
<protein>
    <recommendedName>
        <fullName evidence="4">Small peptidoglycan-associated lipoprotein</fullName>
    </recommendedName>
</protein>
<evidence type="ECO:0000256" key="1">
    <source>
        <dbReference type="SAM" id="SignalP"/>
    </source>
</evidence>
<name>A0A4Z0H3S9_9BACI</name>
<keyword evidence="3" id="KW-1185">Reference proteome</keyword>